<sequence length="162" mass="18456">MGKGKKKLKDGKTKNKEQNPRQMTALKNELKSLEFQNPGPHFQAFYQTIPPRSRGKILGVPVNDQPTDQFLAVYNNEGQLSASKQDLCDCMSQECPGCHFPCMKCDSCKCGVECRCNRKWQYFNKKEVDGNSDSALTTTEIQRTILIPLDDTNDYLYEDPSY</sequence>
<feature type="domain" description="ARF7 effector protein C-terminal" evidence="2">
    <location>
        <begin position="28"/>
        <end position="122"/>
    </location>
</feature>
<organism evidence="3 4">
    <name type="scientific">Oopsacas minuta</name>
    <dbReference type="NCBI Taxonomy" id="111878"/>
    <lineage>
        <taxon>Eukaryota</taxon>
        <taxon>Metazoa</taxon>
        <taxon>Porifera</taxon>
        <taxon>Hexactinellida</taxon>
        <taxon>Hexasterophora</taxon>
        <taxon>Lyssacinosida</taxon>
        <taxon>Leucopsacidae</taxon>
        <taxon>Oopsacas</taxon>
    </lineage>
</organism>
<comment type="caution">
    <text evidence="3">The sequence shown here is derived from an EMBL/GenBank/DDBJ whole genome shotgun (WGS) entry which is preliminary data.</text>
</comment>
<protein>
    <recommendedName>
        <fullName evidence="2">ARF7 effector protein C-terminal domain-containing protein</fullName>
    </recommendedName>
</protein>
<name>A0AAV7JPU5_9METZ</name>
<keyword evidence="4" id="KW-1185">Reference proteome</keyword>
<dbReference type="PANTHER" id="PTHR46536:SF3">
    <property type="entry name" value="ARF7 EFFECTOR PROTEIN C-TERMINAL DOMAIN-CONTAINING PROTEIN"/>
    <property type="match status" value="1"/>
</dbReference>
<dbReference type="Proteomes" id="UP001165289">
    <property type="component" value="Unassembled WGS sequence"/>
</dbReference>
<feature type="compositionally biased region" description="Basic and acidic residues" evidence="1">
    <location>
        <begin position="10"/>
        <end position="19"/>
    </location>
</feature>
<evidence type="ECO:0000313" key="4">
    <source>
        <dbReference type="Proteomes" id="UP001165289"/>
    </source>
</evidence>
<evidence type="ECO:0000313" key="3">
    <source>
        <dbReference type="EMBL" id="KAI6650925.1"/>
    </source>
</evidence>
<dbReference type="InterPro" id="IPR029264">
    <property type="entry name" value="ARF7EP_C"/>
</dbReference>
<dbReference type="EMBL" id="JAKMXF010000309">
    <property type="protein sequence ID" value="KAI6650925.1"/>
    <property type="molecule type" value="Genomic_DNA"/>
</dbReference>
<proteinExistence type="predicted"/>
<accession>A0AAV7JPU5</accession>
<evidence type="ECO:0000256" key="1">
    <source>
        <dbReference type="SAM" id="MobiDB-lite"/>
    </source>
</evidence>
<dbReference type="Pfam" id="PF14949">
    <property type="entry name" value="ARF7EP_C"/>
    <property type="match status" value="1"/>
</dbReference>
<reference evidence="3 4" key="1">
    <citation type="journal article" date="2023" name="BMC Biol.">
        <title>The compact genome of the sponge Oopsacas minuta (Hexactinellida) is lacking key metazoan core genes.</title>
        <authorList>
            <person name="Santini S."/>
            <person name="Schenkelaars Q."/>
            <person name="Jourda C."/>
            <person name="Duchesne M."/>
            <person name="Belahbib H."/>
            <person name="Rocher C."/>
            <person name="Selva M."/>
            <person name="Riesgo A."/>
            <person name="Vervoort M."/>
            <person name="Leys S.P."/>
            <person name="Kodjabachian L."/>
            <person name="Le Bivic A."/>
            <person name="Borchiellini C."/>
            <person name="Claverie J.M."/>
            <person name="Renard E."/>
        </authorList>
    </citation>
    <scope>NUCLEOTIDE SEQUENCE [LARGE SCALE GENOMIC DNA]</scope>
    <source>
        <strain evidence="3">SPO-2</strain>
    </source>
</reference>
<dbReference type="AlphaFoldDB" id="A0AAV7JPU5"/>
<feature type="region of interest" description="Disordered" evidence="1">
    <location>
        <begin position="1"/>
        <end position="22"/>
    </location>
</feature>
<dbReference type="PANTHER" id="PTHR46536">
    <property type="entry name" value="ARL14 EFFECTOR PROTEIN"/>
    <property type="match status" value="1"/>
</dbReference>
<evidence type="ECO:0000259" key="2">
    <source>
        <dbReference type="Pfam" id="PF14949"/>
    </source>
</evidence>
<gene>
    <name evidence="3" type="ORF">LOD99_5765</name>
</gene>